<evidence type="ECO:0000313" key="4">
    <source>
        <dbReference type="EMBL" id="SHG26027.1"/>
    </source>
</evidence>
<dbReference type="AlphaFoldDB" id="A0A1M5ICQ3"/>
<dbReference type="GO" id="GO:0004553">
    <property type="term" value="F:hydrolase activity, hydrolyzing O-glycosyl compounds"/>
    <property type="evidence" value="ECO:0007669"/>
    <property type="project" value="InterPro"/>
</dbReference>
<dbReference type="STRING" id="1302690.BUE76_01960"/>
<evidence type="ECO:0000259" key="3">
    <source>
        <dbReference type="Pfam" id="PF19313"/>
    </source>
</evidence>
<evidence type="ECO:0000313" key="5">
    <source>
        <dbReference type="Proteomes" id="UP000184368"/>
    </source>
</evidence>
<organism evidence="4 5">
    <name type="scientific">Cnuella takakiae</name>
    <dbReference type="NCBI Taxonomy" id="1302690"/>
    <lineage>
        <taxon>Bacteria</taxon>
        <taxon>Pseudomonadati</taxon>
        <taxon>Bacteroidota</taxon>
        <taxon>Chitinophagia</taxon>
        <taxon>Chitinophagales</taxon>
        <taxon>Chitinophagaceae</taxon>
        <taxon>Cnuella</taxon>
    </lineage>
</organism>
<gene>
    <name evidence="4" type="ORF">SAMN05444008_12330</name>
</gene>
<protein>
    <submittedName>
        <fullName evidence="4">Carbohydrate family 9 binding domain-like</fullName>
    </submittedName>
</protein>
<dbReference type="Pfam" id="PF06452">
    <property type="entry name" value="CBM9_1"/>
    <property type="match status" value="1"/>
</dbReference>
<dbReference type="InterPro" id="IPR010502">
    <property type="entry name" value="Carb-bd_dom_fam9"/>
</dbReference>
<dbReference type="RefSeq" id="WP_083596705.1">
    <property type="nucleotide sequence ID" value="NZ_FQUO01000023.1"/>
</dbReference>
<dbReference type="GO" id="GO:0030246">
    <property type="term" value="F:carbohydrate binding"/>
    <property type="evidence" value="ECO:0007669"/>
    <property type="project" value="InterPro"/>
</dbReference>
<feature type="signal peptide" evidence="1">
    <location>
        <begin position="1"/>
        <end position="20"/>
    </location>
</feature>
<dbReference type="GO" id="GO:0016052">
    <property type="term" value="P:carbohydrate catabolic process"/>
    <property type="evidence" value="ECO:0007669"/>
    <property type="project" value="InterPro"/>
</dbReference>
<reference evidence="4 5" key="1">
    <citation type="submission" date="2016-11" db="EMBL/GenBank/DDBJ databases">
        <authorList>
            <person name="Jaros S."/>
            <person name="Januszkiewicz K."/>
            <person name="Wedrychowicz H."/>
        </authorList>
    </citation>
    <scope>NUCLEOTIDE SEQUENCE [LARGE SCALE GENOMIC DNA]</scope>
    <source>
        <strain evidence="4 5">DSM 26897</strain>
    </source>
</reference>
<feature type="domain" description="DUF5916" evidence="3">
    <location>
        <begin position="235"/>
        <end position="811"/>
    </location>
</feature>
<name>A0A1M5ICQ3_9BACT</name>
<dbReference type="CDD" id="cd09618">
    <property type="entry name" value="CBM9_like_2"/>
    <property type="match status" value="1"/>
</dbReference>
<evidence type="ECO:0000256" key="1">
    <source>
        <dbReference type="SAM" id="SignalP"/>
    </source>
</evidence>
<dbReference type="Pfam" id="PF19313">
    <property type="entry name" value="DUF5916"/>
    <property type="match status" value="1"/>
</dbReference>
<proteinExistence type="predicted"/>
<sequence length="818" mass="93990">MMRLLSLLLPLSFFCLQSRAQQPRGAARQLAATRTAATLKIDGDLDEAAWKTAPAADRFVEWRPNAGQPEDSTHRTEIYLLYDNTSVYVGGFCYEKARDTISTELVGRDVIGVNDYVGIIFDTYNDKINGFGFYVTPLGEQFDAKYSSTLEEDPSWNAVWHSETKLHKNGWSFEMRIPYSALRFSSSQLQTWGLNITRRRNKSGRQYMWSPVDLKNTNFMAQSGTWTGILDVKAPVRLQFSPYFSAYANHFPSKGTDQKSTTGSVNGGMDLKYGISDAFTLDMTLVPDFGQVQSDNQVLNLSPFEVRYNENRPFFTEGTELFSKGNLFYSRRIGGQPLHYGDVSNRLAPGERILKNPQESKLINATKISGRTKKGLGIGFFNAITKEMEATVEDGNKQVRKLTTNPLVNYNILVLDQTMKNNSSVSFINTNVLRDGSDYDANVSAALFDINNKKNRYNWNGKFAVSRLSDVGGKPSTGYSHQVGFRKTSGNLLFNLQQEIADAKYDINDMGILFNNNYMDHYFWTGYRWLKPKKFYNRIQLNYNATYSRRFQPGDYQIFYTNVNANIQFKNLWWAGVFVGRNASGNDFYEPRTAGRYFRTPGSWRYNVWFESNSAKKYYASAGYFFAKPELFKGRIHELSVQHRYRFSDRFSLSHDMTAGPVKNEAGFYRLKDDAILFSRRNRLTMENIMRVKYSFNNKSGITFRARHYWSKVSPQELFSLANDGKLMAYAPNGVTIENRNINYFNIDAIYTVQFAPGSFINVVWKNAIYHADEAVRDKYFRNFGRTIEAPQNNNLSIKVLYFLDYLDFKKGRKKQVS</sequence>
<feature type="domain" description="Carbohydrate-binding" evidence="2">
    <location>
        <begin position="41"/>
        <end position="219"/>
    </location>
</feature>
<dbReference type="EMBL" id="FQUO01000023">
    <property type="protein sequence ID" value="SHG26027.1"/>
    <property type="molecule type" value="Genomic_DNA"/>
</dbReference>
<dbReference type="Proteomes" id="UP000184368">
    <property type="component" value="Unassembled WGS sequence"/>
</dbReference>
<dbReference type="SUPFAM" id="SSF49344">
    <property type="entry name" value="CBD9-like"/>
    <property type="match status" value="1"/>
</dbReference>
<dbReference type="InterPro" id="IPR045670">
    <property type="entry name" value="DUF5916"/>
</dbReference>
<dbReference type="Gene3D" id="2.60.40.1190">
    <property type="match status" value="1"/>
</dbReference>
<evidence type="ECO:0000259" key="2">
    <source>
        <dbReference type="Pfam" id="PF06452"/>
    </source>
</evidence>
<accession>A0A1M5ICQ3</accession>
<keyword evidence="1" id="KW-0732">Signal</keyword>
<keyword evidence="5" id="KW-1185">Reference proteome</keyword>
<dbReference type="OrthoDB" id="9786766at2"/>
<feature type="chain" id="PRO_5013177788" evidence="1">
    <location>
        <begin position="21"/>
        <end position="818"/>
    </location>
</feature>